<dbReference type="SMART" id="SM00861">
    <property type="entry name" value="Transket_pyr"/>
    <property type="match status" value="1"/>
</dbReference>
<reference evidence="5 6" key="1">
    <citation type="journal article" date="2011" name="Stand. Genomic Sci.">
        <title>Complete genome sequence of Nitratifractor salsuginis type strain (E9I37-1).</title>
        <authorList>
            <person name="Anderson I."/>
            <person name="Sikorski J."/>
            <person name="Zeytun A."/>
            <person name="Nolan M."/>
            <person name="Lapidus A."/>
            <person name="Lucas S."/>
            <person name="Hammon N."/>
            <person name="Deshpande S."/>
            <person name="Cheng J.F."/>
            <person name="Tapia R."/>
            <person name="Han C."/>
            <person name="Goodwin L."/>
            <person name="Pitluck S."/>
            <person name="Liolios K."/>
            <person name="Pagani I."/>
            <person name="Ivanova N."/>
            <person name="Huntemann M."/>
            <person name="Mavromatis K."/>
            <person name="Ovchinikova G."/>
            <person name="Pati A."/>
            <person name="Chen A."/>
            <person name="Palaniappan K."/>
            <person name="Land M."/>
            <person name="Hauser L."/>
            <person name="Brambilla E.M."/>
            <person name="Ngatchou-Djao O.D."/>
            <person name="Rohde M."/>
            <person name="Tindall B.J."/>
            <person name="Goker M."/>
            <person name="Detter J.C."/>
            <person name="Woyke T."/>
            <person name="Bristow J."/>
            <person name="Eisen J.A."/>
            <person name="Markowitz V."/>
            <person name="Hugenholtz P."/>
            <person name="Klenk H.P."/>
            <person name="Kyrpides N.C."/>
        </authorList>
    </citation>
    <scope>NUCLEOTIDE SEQUENCE [LARGE SCALE GENOMIC DNA]</scope>
    <source>
        <strain evidence="6">DSM 16511 / JCM 12458 / E9I37-1</strain>
    </source>
</reference>
<protein>
    <submittedName>
        <fullName evidence="5">Transketolase central region</fullName>
        <ecNumber evidence="5">1.2.4.1</ecNumber>
    </submittedName>
</protein>
<dbReference type="SUPFAM" id="SSF52518">
    <property type="entry name" value="Thiamin diphosphate-binding fold (THDP-binding)"/>
    <property type="match status" value="1"/>
</dbReference>
<dbReference type="PANTHER" id="PTHR43257:SF2">
    <property type="entry name" value="PYRUVATE DEHYDROGENASE E1 COMPONENT SUBUNIT BETA"/>
    <property type="match status" value="1"/>
</dbReference>
<dbReference type="AlphaFoldDB" id="E6X3H9"/>
<dbReference type="eggNOG" id="COG0022">
    <property type="taxonomic scope" value="Bacteria"/>
</dbReference>
<dbReference type="InterPro" id="IPR005475">
    <property type="entry name" value="Transketolase-like_Pyr-bd"/>
</dbReference>
<evidence type="ECO:0000256" key="1">
    <source>
        <dbReference type="ARBA" id="ARBA00001964"/>
    </source>
</evidence>
<dbReference type="InterPro" id="IPR029061">
    <property type="entry name" value="THDP-binding"/>
</dbReference>
<evidence type="ECO:0000256" key="3">
    <source>
        <dbReference type="ARBA" id="ARBA00023052"/>
    </source>
</evidence>
<keyword evidence="2 5" id="KW-0560">Oxidoreductase</keyword>
<dbReference type="SUPFAM" id="SSF52922">
    <property type="entry name" value="TK C-terminal domain-like"/>
    <property type="match status" value="1"/>
</dbReference>
<dbReference type="NCBIfam" id="NF006667">
    <property type="entry name" value="PRK09212.1"/>
    <property type="match status" value="1"/>
</dbReference>
<dbReference type="PANTHER" id="PTHR43257">
    <property type="entry name" value="PYRUVATE DEHYDROGENASE E1 COMPONENT BETA SUBUNIT"/>
    <property type="match status" value="1"/>
</dbReference>
<dbReference type="KEGG" id="nsa:Nitsa_0997"/>
<gene>
    <name evidence="5" type="ordered locus">Nitsa_0997</name>
</gene>
<evidence type="ECO:0000259" key="4">
    <source>
        <dbReference type="SMART" id="SM00861"/>
    </source>
</evidence>
<reference evidence="6" key="2">
    <citation type="submission" date="2011-01" db="EMBL/GenBank/DDBJ databases">
        <title>The complete genome of Nitratifractor salsuginis DSM 16511.</title>
        <authorList>
            <consortium name="US DOE Joint Genome Institute (JGI-PGF)"/>
            <person name="Lucas S."/>
            <person name="Copeland A."/>
            <person name="Lapidus A."/>
            <person name="Bruce D."/>
            <person name="Goodwin L."/>
            <person name="Pitluck S."/>
            <person name="Kyrpides N."/>
            <person name="Mavromatis K."/>
            <person name="Ivanova N."/>
            <person name="Mikhailova N."/>
            <person name="Zeytun A."/>
            <person name="Detter J.C."/>
            <person name="Tapia R."/>
            <person name="Han C."/>
            <person name="Land M."/>
            <person name="Hauser L."/>
            <person name="Markowitz V."/>
            <person name="Cheng J.-F."/>
            <person name="Hugenholtz P."/>
            <person name="Woyke T."/>
            <person name="Wu D."/>
            <person name="Tindall B."/>
            <person name="Schuetze A."/>
            <person name="Brambilla E."/>
            <person name="Klenk H.-P."/>
            <person name="Eisen J.A."/>
        </authorList>
    </citation>
    <scope>NUCLEOTIDE SEQUENCE [LARGE SCALE GENOMIC DNA]</scope>
    <source>
        <strain evidence="6">DSM 16511 / JCM 12458 / E9I37-1</strain>
    </source>
</reference>
<dbReference type="InterPro" id="IPR009014">
    <property type="entry name" value="Transketo_C/PFOR_II"/>
</dbReference>
<organism evidence="5 6">
    <name type="scientific">Nitratifractor salsuginis (strain DSM 16511 / JCM 12458 / E9I37-1)</name>
    <dbReference type="NCBI Taxonomy" id="749222"/>
    <lineage>
        <taxon>Bacteria</taxon>
        <taxon>Pseudomonadati</taxon>
        <taxon>Campylobacterota</taxon>
        <taxon>Epsilonproteobacteria</taxon>
        <taxon>Campylobacterales</taxon>
        <taxon>Sulfurovaceae</taxon>
        <taxon>Nitratifractor</taxon>
    </lineage>
</organism>
<proteinExistence type="predicted"/>
<keyword evidence="6" id="KW-1185">Reference proteome</keyword>
<dbReference type="Proteomes" id="UP000008633">
    <property type="component" value="Chromosome"/>
</dbReference>
<dbReference type="Pfam" id="PF02779">
    <property type="entry name" value="Transket_pyr"/>
    <property type="match status" value="1"/>
</dbReference>
<dbReference type="FunFam" id="3.40.50.970:FF:000001">
    <property type="entry name" value="Pyruvate dehydrogenase E1 beta subunit"/>
    <property type="match status" value="1"/>
</dbReference>
<dbReference type="HOGENOM" id="CLU_012907_1_1_7"/>
<dbReference type="EC" id="1.2.4.1" evidence="5"/>
<evidence type="ECO:0000313" key="6">
    <source>
        <dbReference type="Proteomes" id="UP000008633"/>
    </source>
</evidence>
<dbReference type="RefSeq" id="WP_013553950.1">
    <property type="nucleotide sequence ID" value="NC_014935.1"/>
</dbReference>
<dbReference type="GO" id="GO:0004739">
    <property type="term" value="F:pyruvate dehydrogenase (acetyl-transferring) activity"/>
    <property type="evidence" value="ECO:0007669"/>
    <property type="project" value="UniProtKB-EC"/>
</dbReference>
<keyword evidence="3" id="KW-0786">Thiamine pyrophosphate</keyword>
<sequence length="328" mass="35986">MAEMLYREALNRAIDECMAADENVVMLGEDVGLYGGSYRVSEGLVSKYGEARLIDTPIAELSIVGNAVGMAIGGLRPIAEIMTANFSLLAFDQIINHMSKYRYMSAGKLTLPMVVRFPQGVSKQLAAQHSESYEQMLSAVPGMHVFAASDPNYAYHALKAAIMMDDPVLFIEHELLYNKKGEVDLNTPVDPFKARIVKEGSDITIVSYLKMVDDVMAAVPQIEEQLGKSCEVIDLQSLNPMDTETIKNSVEKTGRLVVVEEDHYTGGYGAQVISRVAEKFFYTLDAAPLRIAGKDVPIPYNRKLELASIPTPDSITKAIVAWGKNNGL</sequence>
<accession>E6X3H9</accession>
<dbReference type="Gene3D" id="3.40.50.970">
    <property type="match status" value="1"/>
</dbReference>
<dbReference type="STRING" id="749222.Nitsa_0997"/>
<dbReference type="CDD" id="cd07036">
    <property type="entry name" value="TPP_PYR_E1-PDHc-beta_like"/>
    <property type="match status" value="1"/>
</dbReference>
<dbReference type="InterPro" id="IPR033248">
    <property type="entry name" value="Transketolase_C"/>
</dbReference>
<feature type="domain" description="Transketolase-like pyrimidine-binding" evidence="4">
    <location>
        <begin position="4"/>
        <end position="179"/>
    </location>
</feature>
<name>E6X3H9_NITSE</name>
<dbReference type="Pfam" id="PF02780">
    <property type="entry name" value="Transketolase_C"/>
    <property type="match status" value="1"/>
</dbReference>
<comment type="cofactor">
    <cofactor evidence="1">
        <name>thiamine diphosphate</name>
        <dbReference type="ChEBI" id="CHEBI:58937"/>
    </cofactor>
</comment>
<dbReference type="EMBL" id="CP002452">
    <property type="protein sequence ID" value="ADV46256.1"/>
    <property type="molecule type" value="Genomic_DNA"/>
</dbReference>
<dbReference type="Gene3D" id="3.40.50.920">
    <property type="match status" value="1"/>
</dbReference>
<evidence type="ECO:0000313" key="5">
    <source>
        <dbReference type="EMBL" id="ADV46256.1"/>
    </source>
</evidence>
<evidence type="ECO:0000256" key="2">
    <source>
        <dbReference type="ARBA" id="ARBA00023002"/>
    </source>
</evidence>
<dbReference type="FunFam" id="3.40.50.920:FF:000001">
    <property type="entry name" value="Pyruvate dehydrogenase E1 beta subunit"/>
    <property type="match status" value="1"/>
</dbReference>